<evidence type="ECO:0000256" key="6">
    <source>
        <dbReference type="HAMAP-Rule" id="MF_01515"/>
    </source>
</evidence>
<dbReference type="Pfam" id="PF18955">
    <property type="entry name" value="DUF5698"/>
    <property type="match status" value="1"/>
</dbReference>
<name>A0ABZ2CE42_9BACI</name>
<dbReference type="InterPro" id="IPR022930">
    <property type="entry name" value="UPF0316"/>
</dbReference>
<dbReference type="Pfam" id="PF10035">
    <property type="entry name" value="DUF2179"/>
    <property type="match status" value="1"/>
</dbReference>
<dbReference type="CDD" id="cd16381">
    <property type="entry name" value="YitT_C_like_1"/>
    <property type="match status" value="1"/>
</dbReference>
<evidence type="ECO:0000256" key="2">
    <source>
        <dbReference type="ARBA" id="ARBA00022475"/>
    </source>
</evidence>
<evidence type="ECO:0000256" key="5">
    <source>
        <dbReference type="ARBA" id="ARBA00023136"/>
    </source>
</evidence>
<dbReference type="InterPro" id="IPR019264">
    <property type="entry name" value="DUF2179"/>
</dbReference>
<keyword evidence="5 6" id="KW-0472">Membrane</keyword>
<feature type="domain" description="DUF2179" evidence="7">
    <location>
        <begin position="109"/>
        <end position="162"/>
    </location>
</feature>
<keyword evidence="4 6" id="KW-1133">Transmembrane helix</keyword>
<dbReference type="RefSeq" id="WP_338449216.1">
    <property type="nucleotide sequence ID" value="NZ_CP137640.1"/>
</dbReference>
<dbReference type="NCBIfam" id="NF003194">
    <property type="entry name" value="PRK04164.1-5"/>
    <property type="match status" value="1"/>
</dbReference>
<proteinExistence type="inferred from homology"/>
<dbReference type="Proteomes" id="UP001357223">
    <property type="component" value="Chromosome"/>
</dbReference>
<dbReference type="PANTHER" id="PTHR40060">
    <property type="entry name" value="UPF0316 PROTEIN YEBE"/>
    <property type="match status" value="1"/>
</dbReference>
<feature type="transmembrane region" description="Helical" evidence="6">
    <location>
        <begin position="6"/>
        <end position="26"/>
    </location>
</feature>
<dbReference type="InterPro" id="IPR044035">
    <property type="entry name" value="DUF5698"/>
</dbReference>
<keyword evidence="3 6" id="KW-0812">Transmembrane</keyword>
<gene>
    <name evidence="9" type="ORF">R4Z09_23980</name>
</gene>
<comment type="similarity">
    <text evidence="6">Belongs to the UPF0316 family.</text>
</comment>
<feature type="transmembrane region" description="Helical" evidence="6">
    <location>
        <begin position="58"/>
        <end position="78"/>
    </location>
</feature>
<comment type="subcellular location">
    <subcellularLocation>
        <location evidence="1 6">Cell membrane</location>
        <topology evidence="1 6">Multi-pass membrane protein</topology>
    </subcellularLocation>
</comment>
<evidence type="ECO:0000313" key="9">
    <source>
        <dbReference type="EMBL" id="WVX80287.1"/>
    </source>
</evidence>
<evidence type="ECO:0000256" key="4">
    <source>
        <dbReference type="ARBA" id="ARBA00022989"/>
    </source>
</evidence>
<evidence type="ECO:0000256" key="1">
    <source>
        <dbReference type="ARBA" id="ARBA00004651"/>
    </source>
</evidence>
<accession>A0ABZ2CE42</accession>
<keyword evidence="10" id="KW-1185">Reference proteome</keyword>
<evidence type="ECO:0000259" key="8">
    <source>
        <dbReference type="Pfam" id="PF18955"/>
    </source>
</evidence>
<dbReference type="HAMAP" id="MF_01515">
    <property type="entry name" value="UPF0316"/>
    <property type="match status" value="1"/>
</dbReference>
<dbReference type="EMBL" id="CP137640">
    <property type="protein sequence ID" value="WVX80287.1"/>
    <property type="molecule type" value="Genomic_DNA"/>
</dbReference>
<feature type="transmembrane region" description="Helical" evidence="6">
    <location>
        <begin position="33"/>
        <end position="52"/>
    </location>
</feature>
<dbReference type="PANTHER" id="PTHR40060:SF1">
    <property type="entry name" value="UPF0316 PROTEIN YEBE"/>
    <property type="match status" value="1"/>
</dbReference>
<evidence type="ECO:0000259" key="7">
    <source>
        <dbReference type="Pfam" id="PF10035"/>
    </source>
</evidence>
<evidence type="ECO:0000313" key="10">
    <source>
        <dbReference type="Proteomes" id="UP001357223"/>
    </source>
</evidence>
<keyword evidence="2 6" id="KW-1003">Cell membrane</keyword>
<reference evidence="9 10" key="1">
    <citation type="submission" date="2023-10" db="EMBL/GenBank/DDBJ databases">
        <title>Niallia locisalis sp.nov. isolated from a salt pond sample.</title>
        <authorList>
            <person name="Li X.-J."/>
            <person name="Dong L."/>
        </authorList>
    </citation>
    <scope>NUCLEOTIDE SEQUENCE [LARGE SCALE GENOMIC DNA]</scope>
    <source>
        <strain evidence="9 10">DSM 29761</strain>
    </source>
</reference>
<feature type="domain" description="DUF5698" evidence="8">
    <location>
        <begin position="19"/>
        <end position="75"/>
    </location>
</feature>
<protein>
    <recommendedName>
        <fullName evidence="6">UPF0316 protein R4Z09_23980</fullName>
    </recommendedName>
</protein>
<organism evidence="9 10">
    <name type="scientific">Niallia oryzisoli</name>
    <dbReference type="NCBI Taxonomy" id="1737571"/>
    <lineage>
        <taxon>Bacteria</taxon>
        <taxon>Bacillati</taxon>
        <taxon>Bacillota</taxon>
        <taxon>Bacilli</taxon>
        <taxon>Bacillales</taxon>
        <taxon>Bacillaceae</taxon>
        <taxon>Niallia</taxon>
    </lineage>
</organism>
<evidence type="ECO:0000256" key="3">
    <source>
        <dbReference type="ARBA" id="ARBA00022692"/>
    </source>
</evidence>
<sequence length="182" mass="20283">MLDALLIVLMQFVLVPLTTLRTIFLVKSEINIASLLGGAEALIYVISLGIIFSDLSNYLNMVAYAVGYSGGIILGGLLERRLAIGYRTVNVSLLDHDHELIDKLRSEGFGVTMFEGEGREGNKRYRLDIVVKRSREKELMSILNEEAPKAFVVAYEPTSFKGGYLVKGMKKAAMKKYSKKQQ</sequence>